<dbReference type="Pfam" id="PF01949">
    <property type="entry name" value="Endo_dU"/>
    <property type="match status" value="1"/>
</dbReference>
<protein>
    <submittedName>
        <fullName evidence="1">DUF99 family protein</fullName>
    </submittedName>
</protein>
<proteinExistence type="inferred from homology"/>
<comment type="caution">
    <text evidence="1">The sequence shown here is derived from an EMBL/GenBank/DDBJ whole genome shotgun (WGS) entry which is preliminary data.</text>
</comment>
<dbReference type="InterPro" id="IPR002802">
    <property type="entry name" value="Endo_dU"/>
</dbReference>
<reference evidence="2" key="1">
    <citation type="journal article" date="2019" name="Int. J. Syst. Evol. Microbiol.">
        <title>The Global Catalogue of Microorganisms (GCM) 10K type strain sequencing project: providing services to taxonomists for standard genome sequencing and annotation.</title>
        <authorList>
            <consortium name="The Broad Institute Genomics Platform"/>
            <consortium name="The Broad Institute Genome Sequencing Center for Infectious Disease"/>
            <person name="Wu L."/>
            <person name="Ma J."/>
        </authorList>
    </citation>
    <scope>NUCLEOTIDE SEQUENCE [LARGE SCALE GENOMIC DNA]</scope>
    <source>
        <strain evidence="2">CCUG 63830</strain>
    </source>
</reference>
<sequence>MFAHAIGFDDAPFDRAHRGNVPVIGAVYARTTLHAVVRGHVRRDGRNSTAELARLVALSPEHLQLVLLQGIALAGFNVVDLPGLHVATGLPVLVVARKAPDLDRIRAALLSRVPGGARKWRLIEAAGPMEPCGGVYVQRVGLTLAQAEAALHTFTVTGRVPEPLRAPHLIARALVQGHSRGGRA</sequence>
<dbReference type="PANTHER" id="PTHR39518:SF2">
    <property type="entry name" value="UPF0215 PROTEIN MJ1150"/>
    <property type="match status" value="1"/>
</dbReference>
<accession>A0ABW1ZJA0</accession>
<dbReference type="EMBL" id="JBHSWB010000001">
    <property type="protein sequence ID" value="MFC6660990.1"/>
    <property type="molecule type" value="Genomic_DNA"/>
</dbReference>
<evidence type="ECO:0000313" key="1">
    <source>
        <dbReference type="EMBL" id="MFC6660990.1"/>
    </source>
</evidence>
<dbReference type="HAMAP" id="MF_00582">
    <property type="entry name" value="UPF0215"/>
    <property type="match status" value="1"/>
</dbReference>
<dbReference type="Gene3D" id="3.30.2170.10">
    <property type="entry name" value="archaeoglobus fulgidus dsm 4304 superfamily"/>
    <property type="match status" value="1"/>
</dbReference>
<gene>
    <name evidence="1" type="ORF">ACFP90_12000</name>
</gene>
<name>A0ABW1ZJA0_9DEIO</name>
<dbReference type="RefSeq" id="WP_224604745.1">
    <property type="nucleotide sequence ID" value="NZ_JAIQXV010000002.1"/>
</dbReference>
<dbReference type="PIRSF" id="PIRSF006380">
    <property type="entry name" value="UCP006380"/>
    <property type="match status" value="1"/>
</dbReference>
<dbReference type="Proteomes" id="UP001596317">
    <property type="component" value="Unassembled WGS sequence"/>
</dbReference>
<keyword evidence="2" id="KW-1185">Reference proteome</keyword>
<organism evidence="1 2">
    <name type="scientific">Deinococcus multiflagellatus</name>
    <dbReference type="NCBI Taxonomy" id="1656887"/>
    <lineage>
        <taxon>Bacteria</taxon>
        <taxon>Thermotogati</taxon>
        <taxon>Deinococcota</taxon>
        <taxon>Deinococci</taxon>
        <taxon>Deinococcales</taxon>
        <taxon>Deinococcaceae</taxon>
        <taxon>Deinococcus</taxon>
    </lineage>
</organism>
<evidence type="ECO:0000313" key="2">
    <source>
        <dbReference type="Proteomes" id="UP001596317"/>
    </source>
</evidence>
<dbReference type="PANTHER" id="PTHR39518">
    <property type="entry name" value="UPF0215 PROTEIN MJ1150"/>
    <property type="match status" value="1"/>
</dbReference>